<evidence type="ECO:0000313" key="1">
    <source>
        <dbReference type="EMBL" id="KAI5673498.1"/>
    </source>
</evidence>
<sequence length="134" mass="14988">MGVRLFCNRALVWCLAGIDYEMPELGSDGLRIALYVASPPYEALFQWRGRFRLGEWINLKRGVYRGGYSLIGLREYRIMLCGGVCLPSKESGGLETEVGHRANLVVLVWCLTGIDYKILELGSVNLVMGSRLCP</sequence>
<protein>
    <submittedName>
        <fullName evidence="1">Uncharacterized protein</fullName>
    </submittedName>
</protein>
<evidence type="ECO:0000313" key="2">
    <source>
        <dbReference type="Proteomes" id="UP001060085"/>
    </source>
</evidence>
<accession>A0ACC0BLM8</accession>
<dbReference type="Proteomes" id="UP001060085">
    <property type="component" value="Linkage Group LG03"/>
</dbReference>
<comment type="caution">
    <text evidence="1">The sequence shown here is derived from an EMBL/GenBank/DDBJ whole genome shotgun (WGS) entry which is preliminary data.</text>
</comment>
<proteinExistence type="predicted"/>
<gene>
    <name evidence="1" type="ORF">M9H77_13862</name>
</gene>
<keyword evidence="2" id="KW-1185">Reference proteome</keyword>
<reference evidence="2" key="1">
    <citation type="journal article" date="2023" name="Nat. Plants">
        <title>Single-cell RNA sequencing provides a high-resolution roadmap for understanding the multicellular compartmentation of specialized metabolism.</title>
        <authorList>
            <person name="Sun S."/>
            <person name="Shen X."/>
            <person name="Li Y."/>
            <person name="Li Y."/>
            <person name="Wang S."/>
            <person name="Li R."/>
            <person name="Zhang H."/>
            <person name="Shen G."/>
            <person name="Guo B."/>
            <person name="Wei J."/>
            <person name="Xu J."/>
            <person name="St-Pierre B."/>
            <person name="Chen S."/>
            <person name="Sun C."/>
        </authorList>
    </citation>
    <scope>NUCLEOTIDE SEQUENCE [LARGE SCALE GENOMIC DNA]</scope>
</reference>
<name>A0ACC0BLM8_CATRO</name>
<dbReference type="EMBL" id="CM044703">
    <property type="protein sequence ID" value="KAI5673498.1"/>
    <property type="molecule type" value="Genomic_DNA"/>
</dbReference>
<organism evidence="1 2">
    <name type="scientific">Catharanthus roseus</name>
    <name type="common">Madagascar periwinkle</name>
    <name type="synonym">Vinca rosea</name>
    <dbReference type="NCBI Taxonomy" id="4058"/>
    <lineage>
        <taxon>Eukaryota</taxon>
        <taxon>Viridiplantae</taxon>
        <taxon>Streptophyta</taxon>
        <taxon>Embryophyta</taxon>
        <taxon>Tracheophyta</taxon>
        <taxon>Spermatophyta</taxon>
        <taxon>Magnoliopsida</taxon>
        <taxon>eudicotyledons</taxon>
        <taxon>Gunneridae</taxon>
        <taxon>Pentapetalae</taxon>
        <taxon>asterids</taxon>
        <taxon>lamiids</taxon>
        <taxon>Gentianales</taxon>
        <taxon>Apocynaceae</taxon>
        <taxon>Rauvolfioideae</taxon>
        <taxon>Vinceae</taxon>
        <taxon>Catharanthinae</taxon>
        <taxon>Catharanthus</taxon>
    </lineage>
</organism>